<dbReference type="Gene3D" id="3.30.310.50">
    <property type="entry name" value="Alpha-D-phosphohexomutase, C-terminal domain"/>
    <property type="match status" value="1"/>
</dbReference>
<reference evidence="2" key="1">
    <citation type="journal article" date="2014" name="Front. Microbiol.">
        <title>High frequency of phylogenetically diverse reductive dehalogenase-homologous genes in deep subseafloor sedimentary metagenomes.</title>
        <authorList>
            <person name="Kawai M."/>
            <person name="Futagami T."/>
            <person name="Toyoda A."/>
            <person name="Takaki Y."/>
            <person name="Nishi S."/>
            <person name="Hori S."/>
            <person name="Arai W."/>
            <person name="Tsubouchi T."/>
            <person name="Morono Y."/>
            <person name="Uchiyama I."/>
            <person name="Ito T."/>
            <person name="Fujiyama A."/>
            <person name="Inagaki F."/>
            <person name="Takami H."/>
        </authorList>
    </citation>
    <scope>NUCLEOTIDE SEQUENCE</scope>
    <source>
        <strain evidence="2">Expedition CK06-06</strain>
    </source>
</reference>
<gene>
    <name evidence="2" type="ORF">S01H4_56191</name>
</gene>
<dbReference type="InterPro" id="IPR036900">
    <property type="entry name" value="A-D-PHexomutase_C_sf"/>
</dbReference>
<feature type="non-terminal residue" evidence="2">
    <location>
        <position position="1"/>
    </location>
</feature>
<name>X1CVZ3_9ZZZZ</name>
<evidence type="ECO:0000313" key="2">
    <source>
        <dbReference type="EMBL" id="GAH11972.1"/>
    </source>
</evidence>
<dbReference type="EMBL" id="BART01032533">
    <property type="protein sequence ID" value="GAH11972.1"/>
    <property type="molecule type" value="Genomic_DNA"/>
</dbReference>
<feature type="domain" description="Alpha-D-phosphohexomutase C-terminal" evidence="1">
    <location>
        <begin position="13"/>
        <end position="50"/>
    </location>
</feature>
<dbReference type="Pfam" id="PF00408">
    <property type="entry name" value="PGM_PMM_IV"/>
    <property type="match status" value="1"/>
</dbReference>
<protein>
    <recommendedName>
        <fullName evidence="1">Alpha-D-phosphohexomutase C-terminal domain-containing protein</fullName>
    </recommendedName>
</protein>
<evidence type="ECO:0000259" key="1">
    <source>
        <dbReference type="Pfam" id="PF00408"/>
    </source>
</evidence>
<proteinExistence type="predicted"/>
<accession>X1CVZ3</accession>
<comment type="caution">
    <text evidence="2">The sequence shown here is derived from an EMBL/GenBank/DDBJ whole genome shotgun (WGS) entry which is preliminary data.</text>
</comment>
<dbReference type="AlphaFoldDB" id="X1CVZ3"/>
<dbReference type="GO" id="GO:0016868">
    <property type="term" value="F:intramolecular phosphotransferase activity"/>
    <property type="evidence" value="ECO:0007669"/>
    <property type="project" value="InterPro"/>
</dbReference>
<organism evidence="2">
    <name type="scientific">marine sediment metagenome</name>
    <dbReference type="NCBI Taxonomy" id="412755"/>
    <lineage>
        <taxon>unclassified sequences</taxon>
        <taxon>metagenomes</taxon>
        <taxon>ecological metagenomes</taxon>
    </lineage>
</organism>
<dbReference type="SUPFAM" id="SSF55957">
    <property type="entry name" value="Phosphoglucomutase, C-terminal domain"/>
    <property type="match status" value="1"/>
</dbReference>
<dbReference type="InterPro" id="IPR005843">
    <property type="entry name" value="A-D-PHexomutase_C"/>
</dbReference>
<sequence>VKVVKSSTADGFRFILADDAWLLIRFSGTEPVLRIYTETDSQTRADRLLESGKELAGV</sequence>